<organism evidence="1 2">
    <name type="scientific">Taxus chinensis</name>
    <name type="common">Chinese yew</name>
    <name type="synonym">Taxus wallichiana var. chinensis</name>
    <dbReference type="NCBI Taxonomy" id="29808"/>
    <lineage>
        <taxon>Eukaryota</taxon>
        <taxon>Viridiplantae</taxon>
        <taxon>Streptophyta</taxon>
        <taxon>Embryophyta</taxon>
        <taxon>Tracheophyta</taxon>
        <taxon>Spermatophyta</taxon>
        <taxon>Pinopsida</taxon>
        <taxon>Pinidae</taxon>
        <taxon>Conifers II</taxon>
        <taxon>Cupressales</taxon>
        <taxon>Taxaceae</taxon>
        <taxon>Taxus</taxon>
    </lineage>
</organism>
<protein>
    <submittedName>
        <fullName evidence="1">Uncharacterized protein</fullName>
    </submittedName>
</protein>
<feature type="non-terminal residue" evidence="1">
    <location>
        <position position="71"/>
    </location>
</feature>
<evidence type="ECO:0000313" key="1">
    <source>
        <dbReference type="EMBL" id="KAH9295706.1"/>
    </source>
</evidence>
<sequence>KVISCVDDLGVESVIVGVRRPTSIHTISAMQLKRCARRGCQLYVVMVSDRSEDESSGPSLDDHHILREFSD</sequence>
<evidence type="ECO:0000313" key="2">
    <source>
        <dbReference type="Proteomes" id="UP000824469"/>
    </source>
</evidence>
<accession>A0AA38FBT4</accession>
<comment type="caution">
    <text evidence="1">The sequence shown here is derived from an EMBL/GenBank/DDBJ whole genome shotgun (WGS) entry which is preliminary data.</text>
</comment>
<dbReference type="AlphaFoldDB" id="A0AA38FBT4"/>
<keyword evidence="2" id="KW-1185">Reference proteome</keyword>
<dbReference type="EMBL" id="JAHRHJ020000011">
    <property type="protein sequence ID" value="KAH9295706.1"/>
    <property type="molecule type" value="Genomic_DNA"/>
</dbReference>
<dbReference type="Proteomes" id="UP000824469">
    <property type="component" value="Unassembled WGS sequence"/>
</dbReference>
<reference evidence="1 2" key="1">
    <citation type="journal article" date="2021" name="Nat. Plants">
        <title>The Taxus genome provides insights into paclitaxel biosynthesis.</title>
        <authorList>
            <person name="Xiong X."/>
            <person name="Gou J."/>
            <person name="Liao Q."/>
            <person name="Li Y."/>
            <person name="Zhou Q."/>
            <person name="Bi G."/>
            <person name="Li C."/>
            <person name="Du R."/>
            <person name="Wang X."/>
            <person name="Sun T."/>
            <person name="Guo L."/>
            <person name="Liang H."/>
            <person name="Lu P."/>
            <person name="Wu Y."/>
            <person name="Zhang Z."/>
            <person name="Ro D.K."/>
            <person name="Shang Y."/>
            <person name="Huang S."/>
            <person name="Yan J."/>
        </authorList>
    </citation>
    <scope>NUCLEOTIDE SEQUENCE [LARGE SCALE GENOMIC DNA]</scope>
    <source>
        <strain evidence="1">Ta-2019</strain>
    </source>
</reference>
<feature type="non-terminal residue" evidence="1">
    <location>
        <position position="1"/>
    </location>
</feature>
<gene>
    <name evidence="1" type="ORF">KI387_039294</name>
</gene>
<name>A0AA38FBT4_TAXCH</name>
<proteinExistence type="predicted"/>